<protein>
    <submittedName>
        <fullName evidence="2">Dipicolinate synthase subunit B</fullName>
    </submittedName>
</protein>
<dbReference type="NCBIfam" id="TIGR02852">
    <property type="entry name" value="spore_dpaB"/>
    <property type="match status" value="1"/>
</dbReference>
<evidence type="ECO:0000313" key="2">
    <source>
        <dbReference type="EMBL" id="MBM7557867.1"/>
    </source>
</evidence>
<sequence length="197" mass="21231">MKLAGLEIGFALTGSFCTLAKVIPALEQLVDSGANVYPILSQHVQNYDTRFGTAEEWRAKVVEITGNQPLVTIPEVEPIGPQQLLDVLVVAPCTGNTAAKLANAITDTVVTMAVKAHLRNKRPVVLAIATNDALGNNGKNISHLINAPNIYLVPFGQDNPIHKENSLVARMDLIPDTIEYALSGRQLQPVIIEHKGI</sequence>
<keyword evidence="3" id="KW-1185">Reference proteome</keyword>
<evidence type="ECO:0000259" key="1">
    <source>
        <dbReference type="Pfam" id="PF02441"/>
    </source>
</evidence>
<dbReference type="Proteomes" id="UP000774000">
    <property type="component" value="Unassembled WGS sequence"/>
</dbReference>
<dbReference type="SUPFAM" id="SSF52507">
    <property type="entry name" value="Homo-oligomeric flavin-containing Cys decarboxylases, HFCD"/>
    <property type="match status" value="1"/>
</dbReference>
<name>A0A938XY82_9FIRM</name>
<dbReference type="PIRSF" id="PIRSF001390">
    <property type="entry name" value="Dipicolinate_synth_subunit_B"/>
    <property type="match status" value="1"/>
</dbReference>
<dbReference type="NCBIfam" id="NF006161">
    <property type="entry name" value="PRK08305.1"/>
    <property type="match status" value="1"/>
</dbReference>
<proteinExistence type="predicted"/>
<dbReference type="InterPro" id="IPR014214">
    <property type="entry name" value="Dipicolinic_acid_synth_B"/>
</dbReference>
<dbReference type="InterPro" id="IPR036551">
    <property type="entry name" value="Flavin_trans-like"/>
</dbReference>
<reference evidence="2" key="1">
    <citation type="submission" date="2021-01" db="EMBL/GenBank/DDBJ databases">
        <title>Genomic Encyclopedia of Type Strains, Phase IV (KMG-IV): sequencing the most valuable type-strain genomes for metagenomic binning, comparative biology and taxonomic classification.</title>
        <authorList>
            <person name="Goeker M."/>
        </authorList>
    </citation>
    <scope>NUCLEOTIDE SEQUENCE</scope>
    <source>
        <strain evidence="2">DSM 23230</strain>
    </source>
</reference>
<accession>A0A938XY82</accession>
<dbReference type="EMBL" id="JAFBDQ010000019">
    <property type="protein sequence ID" value="MBM7557867.1"/>
    <property type="molecule type" value="Genomic_DNA"/>
</dbReference>
<dbReference type="Gene3D" id="3.40.50.1950">
    <property type="entry name" value="Flavin prenyltransferase-like"/>
    <property type="match status" value="1"/>
</dbReference>
<dbReference type="AlphaFoldDB" id="A0A938XY82"/>
<comment type="caution">
    <text evidence="2">The sequence shown here is derived from an EMBL/GenBank/DDBJ whole genome shotgun (WGS) entry which is preliminary data.</text>
</comment>
<organism evidence="2 3">
    <name type="scientific">Halanaerobacter jeridensis</name>
    <dbReference type="NCBI Taxonomy" id="706427"/>
    <lineage>
        <taxon>Bacteria</taxon>
        <taxon>Bacillati</taxon>
        <taxon>Bacillota</taxon>
        <taxon>Clostridia</taxon>
        <taxon>Halanaerobiales</taxon>
        <taxon>Halobacteroidaceae</taxon>
        <taxon>Halanaerobacter</taxon>
    </lineage>
</organism>
<evidence type="ECO:0000313" key="3">
    <source>
        <dbReference type="Proteomes" id="UP000774000"/>
    </source>
</evidence>
<dbReference type="RefSeq" id="WP_204702722.1">
    <property type="nucleotide sequence ID" value="NZ_JAFBDQ010000019.1"/>
</dbReference>
<dbReference type="Pfam" id="PF02441">
    <property type="entry name" value="Flavoprotein"/>
    <property type="match status" value="1"/>
</dbReference>
<dbReference type="GO" id="GO:0003824">
    <property type="term" value="F:catalytic activity"/>
    <property type="evidence" value="ECO:0007669"/>
    <property type="project" value="InterPro"/>
</dbReference>
<dbReference type="InterPro" id="IPR003382">
    <property type="entry name" value="Flavoprotein"/>
</dbReference>
<gene>
    <name evidence="2" type="ORF">JOC47_002735</name>
</gene>
<feature type="domain" description="Flavoprotein" evidence="1">
    <location>
        <begin position="7"/>
        <end position="167"/>
    </location>
</feature>